<gene>
    <name evidence="3" type="ORF">RM697_00710</name>
</gene>
<feature type="coiled-coil region" evidence="1">
    <location>
        <begin position="312"/>
        <end position="364"/>
    </location>
</feature>
<feature type="chain" id="PRO_5047454855" description="Adhesin domain-containing protein" evidence="2">
    <location>
        <begin position="21"/>
        <end position="568"/>
    </location>
</feature>
<proteinExistence type="predicted"/>
<dbReference type="Proteomes" id="UP001259492">
    <property type="component" value="Unassembled WGS sequence"/>
</dbReference>
<evidence type="ECO:0000256" key="2">
    <source>
        <dbReference type="SAM" id="SignalP"/>
    </source>
</evidence>
<sequence>MKTKLKLILLCIAFTSFAAAQKLSKISKSVNVTKDVAIDLNTSYVQIEIETWDKDIIEVEAYLESNKLSKEELKKALENWDIEVAGSGDYVSINSKGSRNSWNNIAGVYVTDLDYSDVLKDLELRLAEMPEMPEMPELPAFVLPEIAEMPELPALAEMPEFPELPELPKGTYSINFDYDQYKKDGEKYLEKWSKEYEEEGGKELQDKMKDWARRFAESGYHEKMEKWGEEFGQRFEGKWAKEMEEWGEKFAEQWDNENGEKLSKEWAKKMEKWGQEFGKRFDTKWQKDMEKWSKELEQELIDKYGEDYKTDLKIREKRLKEREKRKQELELLLQERKEEQAERRERLDERLAEREAEMAKRQEEIAKRLEHGGERNVKKTIKIKMPKEAKLNLNVRHGELKFSSVIYNLKADVSHSTLLAKSIDGNDTSINASYSSILVNDWKYGTLNLNYVEDALLKSVDALMLNANSSNINIDNLKGNSIIDGSFGELTIHNISDSFNNLNIILENSEALVKLPKTDFNLQYKGNRSRLTHPENVKGKSVESFSSGVLNSNKTIIVNAKFSDVIMQ</sequence>
<evidence type="ECO:0000256" key="1">
    <source>
        <dbReference type="SAM" id="Coils"/>
    </source>
</evidence>
<reference evidence="3 4" key="1">
    <citation type="submission" date="2023-09" db="EMBL/GenBank/DDBJ databases">
        <authorList>
            <person name="Rey-Velasco X."/>
        </authorList>
    </citation>
    <scope>NUCLEOTIDE SEQUENCE [LARGE SCALE GENOMIC DNA]</scope>
    <source>
        <strain evidence="3 4">W332</strain>
    </source>
</reference>
<organism evidence="3 4">
    <name type="scientific">Microcosmobacter mediterraneus</name>
    <dbReference type="NCBI Taxonomy" id="3075607"/>
    <lineage>
        <taxon>Bacteria</taxon>
        <taxon>Pseudomonadati</taxon>
        <taxon>Bacteroidota</taxon>
        <taxon>Flavobacteriia</taxon>
        <taxon>Flavobacteriales</taxon>
        <taxon>Flavobacteriaceae</taxon>
        <taxon>Microcosmobacter</taxon>
    </lineage>
</organism>
<feature type="signal peptide" evidence="2">
    <location>
        <begin position="1"/>
        <end position="20"/>
    </location>
</feature>
<evidence type="ECO:0000313" key="4">
    <source>
        <dbReference type="Proteomes" id="UP001259492"/>
    </source>
</evidence>
<evidence type="ECO:0000313" key="3">
    <source>
        <dbReference type="EMBL" id="MDT0557145.1"/>
    </source>
</evidence>
<keyword evidence="4" id="KW-1185">Reference proteome</keyword>
<dbReference type="EMBL" id="JAVRIA010000001">
    <property type="protein sequence ID" value="MDT0557145.1"/>
    <property type="molecule type" value="Genomic_DNA"/>
</dbReference>
<accession>A0ABU2YH88</accession>
<comment type="caution">
    <text evidence="3">The sequence shown here is derived from an EMBL/GenBank/DDBJ whole genome shotgun (WGS) entry which is preliminary data.</text>
</comment>
<protein>
    <recommendedName>
        <fullName evidence="5">Adhesin domain-containing protein</fullName>
    </recommendedName>
</protein>
<evidence type="ECO:0008006" key="5">
    <source>
        <dbReference type="Google" id="ProtNLM"/>
    </source>
</evidence>
<keyword evidence="2" id="KW-0732">Signal</keyword>
<keyword evidence="1" id="KW-0175">Coiled coil</keyword>
<name>A0ABU2YH88_9FLAO</name>
<dbReference type="RefSeq" id="WP_311425918.1">
    <property type="nucleotide sequence ID" value="NZ_JAVRIA010000001.1"/>
</dbReference>